<keyword evidence="2" id="KW-1185">Reference proteome</keyword>
<dbReference type="EMBL" id="AP018694">
    <property type="protein sequence ID" value="BBE16829.1"/>
    <property type="molecule type" value="Genomic_DNA"/>
</dbReference>
<dbReference type="KEGG" id="anf:AQPE_0976"/>
<evidence type="ECO:0000313" key="1">
    <source>
        <dbReference type="EMBL" id="BBE16829.1"/>
    </source>
</evidence>
<dbReference type="AlphaFoldDB" id="A0A5K7S5M3"/>
<protein>
    <recommendedName>
        <fullName evidence="3">TonB C-terminal domain-containing protein</fullName>
    </recommendedName>
</protein>
<dbReference type="Proteomes" id="UP001193389">
    <property type="component" value="Chromosome"/>
</dbReference>
<evidence type="ECO:0008006" key="3">
    <source>
        <dbReference type="Google" id="ProtNLM"/>
    </source>
</evidence>
<gene>
    <name evidence="1" type="ORF">AQPE_0976</name>
</gene>
<proteinExistence type="predicted"/>
<sequence>MKTIFTSILLFVVLITQAQKPVLIESKEEVIKQATSELDAALSPPEGTLYKFSQKYHITGEYTMLLTLRNKGQVVSVFVQDKKDGNIPSQNALKDKLLAFQFSFKMPKNKDYKFNYTFKF</sequence>
<dbReference type="RefSeq" id="WP_318349869.1">
    <property type="nucleotide sequence ID" value="NZ_AP018694.1"/>
</dbReference>
<organism evidence="1 2">
    <name type="scientific">Aquipluma nitroreducens</name>
    <dbReference type="NCBI Taxonomy" id="2010828"/>
    <lineage>
        <taxon>Bacteria</taxon>
        <taxon>Pseudomonadati</taxon>
        <taxon>Bacteroidota</taxon>
        <taxon>Bacteroidia</taxon>
        <taxon>Marinilabiliales</taxon>
        <taxon>Prolixibacteraceae</taxon>
        <taxon>Aquipluma</taxon>
    </lineage>
</organism>
<reference evidence="1" key="1">
    <citation type="journal article" date="2020" name="Int. J. Syst. Evol. Microbiol.">
        <title>Aquipluma nitroreducens gen. nov. sp. nov., a novel facultatively anaerobic bacterium isolated from a freshwater lake.</title>
        <authorList>
            <person name="Watanabe M."/>
            <person name="Kojima H."/>
            <person name="Fukui M."/>
        </authorList>
    </citation>
    <scope>NUCLEOTIDE SEQUENCE</scope>
    <source>
        <strain evidence="1">MeG22</strain>
    </source>
</reference>
<name>A0A5K7S5M3_9BACT</name>
<accession>A0A5K7S5M3</accession>
<evidence type="ECO:0000313" key="2">
    <source>
        <dbReference type="Proteomes" id="UP001193389"/>
    </source>
</evidence>